<reference evidence="2 3" key="1">
    <citation type="journal article" date="2014" name="Int. J. Syst. Evol. Microbiol.">
        <title>Lysinibacillus halotolerans sp. nov., isolated from saline-alkaline soil.</title>
        <authorList>
            <person name="Kong D."/>
            <person name="Wang Y."/>
            <person name="Zhao B."/>
            <person name="Li Y."/>
            <person name="Song J."/>
            <person name="Zhai Y."/>
            <person name="Zhang C."/>
            <person name="Wang H."/>
            <person name="Chen X."/>
            <person name="Zhao B."/>
            <person name="Ruan Z."/>
        </authorList>
    </citation>
    <scope>NUCLEOTIDE SEQUENCE [LARGE SCALE GENOMIC DNA]</scope>
    <source>
        <strain evidence="2 3">MCCC 1A12703</strain>
    </source>
</reference>
<dbReference type="PRINTS" id="PR00111">
    <property type="entry name" value="ABHYDROLASE"/>
</dbReference>
<dbReference type="SUPFAM" id="SSF53474">
    <property type="entry name" value="alpha/beta-Hydrolases"/>
    <property type="match status" value="1"/>
</dbReference>
<gene>
    <name evidence="2" type="ORF">EC501_17655</name>
</gene>
<proteinExistence type="predicted"/>
<dbReference type="EMBL" id="RHLQ01000079">
    <property type="protein sequence ID" value="RNC96144.1"/>
    <property type="molecule type" value="Genomic_DNA"/>
</dbReference>
<keyword evidence="2" id="KW-0378">Hydrolase</keyword>
<dbReference type="PANTHER" id="PTHR43689">
    <property type="entry name" value="HYDROLASE"/>
    <property type="match status" value="1"/>
</dbReference>
<dbReference type="AlphaFoldDB" id="A0A3M8H1T9"/>
<dbReference type="InterPro" id="IPR000639">
    <property type="entry name" value="Epox_hydrolase-like"/>
</dbReference>
<keyword evidence="3" id="KW-1185">Reference proteome</keyword>
<dbReference type="Gene3D" id="3.40.50.1820">
    <property type="entry name" value="alpha/beta hydrolase"/>
    <property type="match status" value="1"/>
</dbReference>
<dbReference type="OrthoDB" id="6191536at2"/>
<sequence length="318" mass="35446">MAVSIILMVIVGNGLLFIYNQWQFKKAEKLYEPVGKFITVDDDIKLHYISEGTGQPVVFLHGGILSSSDYKETVQMAAQQGYHAIAFDRPGYGYSERPKKRKITPITQASIIHKALKELGINEPIILVGHSWSGTMTLSYALQFPKEVAGIVILAGAMYKEGYAAENGDLLSKFVTTPFLGSMILNLLLKTPLAKSMAFSMAKQTFAPEQVPEKYAKELYAIGFRSSHFRANREDVLVFPETSKILCEEYKKITVPTVIAVGENDPFGVIDQARRLKEDIPHATLNIIPDIGHMIPELHPEMVLENVKFISKKNTSIV</sequence>
<dbReference type="Proteomes" id="UP000279909">
    <property type="component" value="Unassembled WGS sequence"/>
</dbReference>
<comment type="caution">
    <text evidence="2">The sequence shown here is derived from an EMBL/GenBank/DDBJ whole genome shotgun (WGS) entry which is preliminary data.</text>
</comment>
<dbReference type="PANTHER" id="PTHR43689:SF8">
    <property type="entry name" value="ALPHA_BETA-HYDROLASES SUPERFAMILY PROTEIN"/>
    <property type="match status" value="1"/>
</dbReference>
<dbReference type="InterPro" id="IPR029058">
    <property type="entry name" value="AB_hydrolase_fold"/>
</dbReference>
<evidence type="ECO:0000313" key="3">
    <source>
        <dbReference type="Proteomes" id="UP000279909"/>
    </source>
</evidence>
<dbReference type="Pfam" id="PF00561">
    <property type="entry name" value="Abhydrolase_1"/>
    <property type="match status" value="1"/>
</dbReference>
<evidence type="ECO:0000259" key="1">
    <source>
        <dbReference type="Pfam" id="PF00561"/>
    </source>
</evidence>
<dbReference type="PRINTS" id="PR00412">
    <property type="entry name" value="EPOXHYDRLASE"/>
</dbReference>
<dbReference type="RefSeq" id="WP_122973657.1">
    <property type="nucleotide sequence ID" value="NZ_RHLQ01000079.1"/>
</dbReference>
<organism evidence="2 3">
    <name type="scientific">Lysinibacillus halotolerans</name>
    <dbReference type="NCBI Taxonomy" id="1368476"/>
    <lineage>
        <taxon>Bacteria</taxon>
        <taxon>Bacillati</taxon>
        <taxon>Bacillota</taxon>
        <taxon>Bacilli</taxon>
        <taxon>Bacillales</taxon>
        <taxon>Bacillaceae</taxon>
        <taxon>Lysinibacillus</taxon>
    </lineage>
</organism>
<feature type="domain" description="AB hydrolase-1" evidence="1">
    <location>
        <begin position="56"/>
        <end position="300"/>
    </location>
</feature>
<name>A0A3M8H1T9_9BACI</name>
<accession>A0A3M8H1T9</accession>
<evidence type="ECO:0000313" key="2">
    <source>
        <dbReference type="EMBL" id="RNC96144.1"/>
    </source>
</evidence>
<dbReference type="GO" id="GO:0016787">
    <property type="term" value="F:hydrolase activity"/>
    <property type="evidence" value="ECO:0007669"/>
    <property type="project" value="UniProtKB-KW"/>
</dbReference>
<protein>
    <submittedName>
        <fullName evidence="2">Alpha/beta hydrolase</fullName>
    </submittedName>
</protein>
<dbReference type="InterPro" id="IPR000073">
    <property type="entry name" value="AB_hydrolase_1"/>
</dbReference>